<reference evidence="2" key="1">
    <citation type="submission" date="2024-06" db="EMBL/GenBank/DDBJ databases">
        <title>Caulobacter inopinatus, sp. nov.</title>
        <authorList>
            <person name="Donachie S.P."/>
        </authorList>
    </citation>
    <scope>NUCLEOTIDE SEQUENCE</scope>
    <source>
        <strain evidence="2">73W</strain>
    </source>
</reference>
<feature type="domain" description="HTH lysR-type" evidence="1">
    <location>
        <begin position="1"/>
        <end position="34"/>
    </location>
</feature>
<dbReference type="EMBL" id="CP158375">
    <property type="protein sequence ID" value="XDO97454.1"/>
    <property type="molecule type" value="Genomic_DNA"/>
</dbReference>
<dbReference type="InterPro" id="IPR000847">
    <property type="entry name" value="LysR_HTH_N"/>
</dbReference>
<sequence length="43" mass="5277">MVLTRSAITHPIRNLQYHFGVRLFSREGRSVRLRRRGRPIWMR</sequence>
<dbReference type="SUPFAM" id="SSF46785">
    <property type="entry name" value="Winged helix' DNA-binding domain"/>
    <property type="match status" value="1"/>
</dbReference>
<dbReference type="RefSeq" id="WP_369060677.1">
    <property type="nucleotide sequence ID" value="NZ_CP158375.1"/>
</dbReference>
<proteinExistence type="predicted"/>
<gene>
    <name evidence="2" type="ORF">ABOZ73_03280</name>
</gene>
<dbReference type="InterPro" id="IPR036388">
    <property type="entry name" value="WH-like_DNA-bd_sf"/>
</dbReference>
<dbReference type="GO" id="GO:0003700">
    <property type="term" value="F:DNA-binding transcription factor activity"/>
    <property type="evidence" value="ECO:0007669"/>
    <property type="project" value="InterPro"/>
</dbReference>
<dbReference type="InterPro" id="IPR036390">
    <property type="entry name" value="WH_DNA-bd_sf"/>
</dbReference>
<protein>
    <submittedName>
        <fullName evidence="2">LysR family transcriptional regulator</fullName>
    </submittedName>
</protein>
<name>A0AB39KUJ4_9CAUL</name>
<dbReference type="Pfam" id="PF00126">
    <property type="entry name" value="HTH_1"/>
    <property type="match status" value="1"/>
</dbReference>
<dbReference type="PROSITE" id="PS50931">
    <property type="entry name" value="HTH_LYSR"/>
    <property type="match status" value="1"/>
</dbReference>
<evidence type="ECO:0000313" key="2">
    <source>
        <dbReference type="EMBL" id="XDO97454.1"/>
    </source>
</evidence>
<accession>A0AB39KUJ4</accession>
<dbReference type="AlphaFoldDB" id="A0AB39KUJ4"/>
<dbReference type="Gene3D" id="1.10.10.10">
    <property type="entry name" value="Winged helix-like DNA-binding domain superfamily/Winged helix DNA-binding domain"/>
    <property type="match status" value="1"/>
</dbReference>
<organism evidence="2">
    <name type="scientific">Caulobacter sp. 73W</name>
    <dbReference type="NCBI Taxonomy" id="3161137"/>
    <lineage>
        <taxon>Bacteria</taxon>
        <taxon>Pseudomonadati</taxon>
        <taxon>Pseudomonadota</taxon>
        <taxon>Alphaproteobacteria</taxon>
        <taxon>Caulobacterales</taxon>
        <taxon>Caulobacteraceae</taxon>
        <taxon>Caulobacter</taxon>
    </lineage>
</organism>
<evidence type="ECO:0000259" key="1">
    <source>
        <dbReference type="PROSITE" id="PS50931"/>
    </source>
</evidence>